<protein>
    <recommendedName>
        <fullName evidence="2">BD-FAE-like domain-containing protein</fullName>
    </recommendedName>
</protein>
<comment type="caution">
    <text evidence="3">The sequence shown here is derived from an EMBL/GenBank/DDBJ whole genome shotgun (WGS) entry which is preliminary data.</text>
</comment>
<dbReference type="RefSeq" id="WP_056996047.1">
    <property type="nucleotide sequence ID" value="NZ_AYYR01000009.1"/>
</dbReference>
<dbReference type="GO" id="GO:0016787">
    <property type="term" value="F:hydrolase activity"/>
    <property type="evidence" value="ECO:0007669"/>
    <property type="project" value="UniProtKB-KW"/>
</dbReference>
<dbReference type="PANTHER" id="PTHR48081:SF13">
    <property type="entry name" value="ALPHA_BETA HYDROLASE"/>
    <property type="match status" value="1"/>
</dbReference>
<evidence type="ECO:0000256" key="1">
    <source>
        <dbReference type="ARBA" id="ARBA00022801"/>
    </source>
</evidence>
<dbReference type="PANTHER" id="PTHR48081">
    <property type="entry name" value="AB HYDROLASE SUPERFAMILY PROTEIN C4A8.06C"/>
    <property type="match status" value="1"/>
</dbReference>
<dbReference type="Pfam" id="PF20434">
    <property type="entry name" value="BD-FAE"/>
    <property type="match status" value="1"/>
</dbReference>
<sequence>MKFVPQLGLERDDEMIKHVVGKQQKVRVEQTPDIVYKYFKNHKGTLTPLRMSLLVPQSTEKKPALIYYPGGGYTEANFRKYIQIKLALAEKGFVVASAEYRVIPETFKGAMLDAKEAIAYLRENADLYHIDVNRIGVFGQSAGGYMAQMMGVTSNTPYFLPDDLSMEDVRVSAVFSMFGVSNLLTVGKNLDIQAHDWPTSPEAVWINGFSFKENTNISVQDEPEKALAASPIHYVQSGLPPFLMMHGDQDKLVSPSETDDMVQVLKNNDIDVDQVIVEGAAHGTVEWIQPEVVKIITDWFSSKLQV</sequence>
<evidence type="ECO:0000313" key="4">
    <source>
        <dbReference type="Proteomes" id="UP000051845"/>
    </source>
</evidence>
<dbReference type="AlphaFoldDB" id="A0A0R2BFP0"/>
<dbReference type="SUPFAM" id="SSF53474">
    <property type="entry name" value="alpha/beta-Hydrolases"/>
    <property type="match status" value="1"/>
</dbReference>
<accession>A0A0R2BFP0</accession>
<dbReference type="InterPro" id="IPR050300">
    <property type="entry name" value="GDXG_lipolytic_enzyme"/>
</dbReference>
<reference evidence="3 4" key="1">
    <citation type="journal article" date="2015" name="Genome Announc.">
        <title>Expanding the biotechnology potential of lactobacilli through comparative genomics of 213 strains and associated genera.</title>
        <authorList>
            <person name="Sun Z."/>
            <person name="Harris H.M."/>
            <person name="McCann A."/>
            <person name="Guo C."/>
            <person name="Argimon S."/>
            <person name="Zhang W."/>
            <person name="Yang X."/>
            <person name="Jeffery I.B."/>
            <person name="Cooney J.C."/>
            <person name="Kagawa T.F."/>
            <person name="Liu W."/>
            <person name="Song Y."/>
            <person name="Salvetti E."/>
            <person name="Wrobel A."/>
            <person name="Rasinkangas P."/>
            <person name="Parkhill J."/>
            <person name="Rea M.C."/>
            <person name="O'Sullivan O."/>
            <person name="Ritari J."/>
            <person name="Douillard F.P."/>
            <person name="Paul Ross R."/>
            <person name="Yang R."/>
            <person name="Briner A.E."/>
            <person name="Felis G.E."/>
            <person name="de Vos W.M."/>
            <person name="Barrangou R."/>
            <person name="Klaenhammer T.R."/>
            <person name="Caufield P.W."/>
            <person name="Cui Y."/>
            <person name="Zhang H."/>
            <person name="O'Toole P.W."/>
        </authorList>
    </citation>
    <scope>NUCLEOTIDE SEQUENCE [LARGE SCALE GENOMIC DNA]</scope>
    <source>
        <strain evidence="3 4">DSM 20515</strain>
    </source>
</reference>
<dbReference type="InterPro" id="IPR049492">
    <property type="entry name" value="BD-FAE-like_dom"/>
</dbReference>
<dbReference type="Gene3D" id="3.40.50.1820">
    <property type="entry name" value="alpha/beta hydrolase"/>
    <property type="match status" value="1"/>
</dbReference>
<dbReference type="PATRIC" id="fig|1423733.4.peg.3191"/>
<proteinExistence type="predicted"/>
<dbReference type="Proteomes" id="UP000051845">
    <property type="component" value="Unassembled WGS sequence"/>
</dbReference>
<gene>
    <name evidence="3" type="ORF">FC82_GL003067</name>
</gene>
<organism evidence="3 4">
    <name type="scientific">Secundilactobacillus collinoides DSM 20515 = JCM 1123</name>
    <dbReference type="NCBI Taxonomy" id="1423733"/>
    <lineage>
        <taxon>Bacteria</taxon>
        <taxon>Bacillati</taxon>
        <taxon>Bacillota</taxon>
        <taxon>Bacilli</taxon>
        <taxon>Lactobacillales</taxon>
        <taxon>Lactobacillaceae</taxon>
        <taxon>Secundilactobacillus</taxon>
    </lineage>
</organism>
<name>A0A0R2BFP0_SECCO</name>
<evidence type="ECO:0000259" key="2">
    <source>
        <dbReference type="Pfam" id="PF20434"/>
    </source>
</evidence>
<feature type="domain" description="BD-FAE-like" evidence="2">
    <location>
        <begin position="54"/>
        <end position="263"/>
    </location>
</feature>
<evidence type="ECO:0000313" key="3">
    <source>
        <dbReference type="EMBL" id="KRM77696.1"/>
    </source>
</evidence>
<dbReference type="EMBL" id="AYYR01000009">
    <property type="protein sequence ID" value="KRM77696.1"/>
    <property type="molecule type" value="Genomic_DNA"/>
</dbReference>
<keyword evidence="1" id="KW-0378">Hydrolase</keyword>
<dbReference type="InterPro" id="IPR029058">
    <property type="entry name" value="AB_hydrolase_fold"/>
</dbReference>